<organism evidence="4 5">
    <name type="scientific">Trichosporon asahii var. asahii (strain ATCC 90039 / CBS 2479 / JCM 2466 / KCTC 7840 / NBRC 103889/ NCYC 2677 / UAMH 7654)</name>
    <name type="common">Yeast</name>
    <dbReference type="NCBI Taxonomy" id="1186058"/>
    <lineage>
        <taxon>Eukaryota</taxon>
        <taxon>Fungi</taxon>
        <taxon>Dikarya</taxon>
        <taxon>Basidiomycota</taxon>
        <taxon>Agaricomycotina</taxon>
        <taxon>Tremellomycetes</taxon>
        <taxon>Trichosporonales</taxon>
        <taxon>Trichosporonaceae</taxon>
        <taxon>Trichosporon</taxon>
    </lineage>
</organism>
<dbReference type="OrthoDB" id="514248at2759"/>
<feature type="compositionally biased region" description="Low complexity" evidence="3">
    <location>
        <begin position="374"/>
        <end position="388"/>
    </location>
</feature>
<feature type="compositionally biased region" description="Gly residues" evidence="3">
    <location>
        <begin position="521"/>
        <end position="532"/>
    </location>
</feature>
<dbReference type="PANTHER" id="PTHR13393:SF0">
    <property type="entry name" value="RNA N6-ADENOSINE-METHYLTRANSFERASE METTL16"/>
    <property type="match status" value="1"/>
</dbReference>
<name>J6F426_TRIAS</name>
<keyword evidence="1" id="KW-0489">Methyltransferase</keyword>
<dbReference type="AlphaFoldDB" id="J6F426"/>
<feature type="region of interest" description="Disordered" evidence="3">
    <location>
        <begin position="460"/>
        <end position="545"/>
    </location>
</feature>
<dbReference type="KEGG" id="tasa:A1Q1_06990"/>
<dbReference type="EMBL" id="ALBS01000047">
    <property type="protein sequence ID" value="EJT51759.1"/>
    <property type="molecule type" value="Genomic_DNA"/>
</dbReference>
<dbReference type="InterPro" id="IPR029063">
    <property type="entry name" value="SAM-dependent_MTases_sf"/>
</dbReference>
<dbReference type="InterPro" id="IPR010286">
    <property type="entry name" value="METTL16/RlmF"/>
</dbReference>
<dbReference type="PANTHER" id="PTHR13393">
    <property type="entry name" value="SAM-DEPENDENT METHYLTRANSFERASE"/>
    <property type="match status" value="1"/>
</dbReference>
<proteinExistence type="predicted"/>
<accession>J6F426</accession>
<evidence type="ECO:0000256" key="1">
    <source>
        <dbReference type="ARBA" id="ARBA00022603"/>
    </source>
</evidence>
<feature type="region of interest" description="Disordered" evidence="3">
    <location>
        <begin position="410"/>
        <end position="432"/>
    </location>
</feature>
<dbReference type="Gene3D" id="3.40.50.150">
    <property type="entry name" value="Vaccinia Virus protein VP39"/>
    <property type="match status" value="1"/>
</dbReference>
<reference evidence="4 5" key="1">
    <citation type="journal article" date="2012" name="Eukaryot. Cell">
        <title>Draft genome sequence of CBS 2479, the standard type strain of Trichosporon asahii.</title>
        <authorList>
            <person name="Yang R.Y."/>
            <person name="Li H.T."/>
            <person name="Zhu H."/>
            <person name="Zhou G.P."/>
            <person name="Wang M."/>
            <person name="Wang L."/>
        </authorList>
    </citation>
    <scope>NUCLEOTIDE SEQUENCE [LARGE SCALE GENOMIC DNA]</scope>
    <source>
        <strain evidence="5">ATCC 90039 / CBS 2479 / JCM 2466 / KCTC 7840 / NCYC 2677 / UAMH 7654</strain>
    </source>
</reference>
<evidence type="ECO:0000256" key="3">
    <source>
        <dbReference type="SAM" id="MobiDB-lite"/>
    </source>
</evidence>
<sequence>MHERNPYRVRKPDFAALAEKDEALRPFVTKSDHGASIDFTDARALRALTAALLRHDFNLDIELRDDRLCPTVANRLDYVLTCLDLAQYAAPGPLRALDIGTGHVAVYALLLHKLRPEAYVVGSELEPTSLAHAREQAARNSIAPAAVEIKGVPPDNSLLGHLKDQDSWSFTMCNPPFFASLAEAEEARLAKATPASAAPTCAPNEQVTRGGEELFVGQMIDESVAYGDKVGWFTSLVGRYASLGPLVKHVLTKTTNYAVISLRQGNTARWVLAWSFSPYRLPDVSCTDPVKVADEQNLTRPAHVEKGTSFAKMVSLSNSFVHDEEEKDLDEVRQAITDVLKSVNIDTTADEEGVIHLAPTTNTWSRQARRAAQRAAQYAEGGEEASAALPESSTSQEPLFRARLSFTKPEAPASTDADRESDVEAPSPSVPKARAAMEWQWGRDRTIVDAFWKFVIQKAGLRKRKQSGEDGPAEKKSRPGAADDEEQQTNNPYLQHQDNPYLSHGQGGANRGRGRGRGGRRGALGGGRGRGGYSRPQDQGWARRQ</sequence>
<dbReference type="Proteomes" id="UP000002748">
    <property type="component" value="Unassembled WGS sequence"/>
</dbReference>
<feature type="compositionally biased region" description="Basic and acidic residues" evidence="3">
    <location>
        <begin position="466"/>
        <end position="477"/>
    </location>
</feature>
<evidence type="ECO:0000256" key="2">
    <source>
        <dbReference type="ARBA" id="ARBA00022679"/>
    </source>
</evidence>
<keyword evidence="2" id="KW-0808">Transferase</keyword>
<dbReference type="VEuPathDB" id="FungiDB:A1Q1_06990"/>
<dbReference type="HOGENOM" id="CLU_027534_0_1_1"/>
<dbReference type="Pfam" id="PF05971">
    <property type="entry name" value="Methyltransf_10"/>
    <property type="match status" value="1"/>
</dbReference>
<dbReference type="GO" id="GO:0008168">
    <property type="term" value="F:methyltransferase activity"/>
    <property type="evidence" value="ECO:0007669"/>
    <property type="project" value="UniProtKB-KW"/>
</dbReference>
<comment type="caution">
    <text evidence="4">The sequence shown here is derived from an EMBL/GenBank/DDBJ whole genome shotgun (WGS) entry which is preliminary data.</text>
</comment>
<dbReference type="RefSeq" id="XP_014182714.1">
    <property type="nucleotide sequence ID" value="XM_014327239.1"/>
</dbReference>
<feature type="compositionally biased region" description="Polar residues" evidence="3">
    <location>
        <begin position="488"/>
        <end position="500"/>
    </location>
</feature>
<gene>
    <name evidence="4" type="ORF">A1Q1_06990</name>
</gene>
<evidence type="ECO:0000313" key="5">
    <source>
        <dbReference type="Proteomes" id="UP000002748"/>
    </source>
</evidence>
<evidence type="ECO:0000313" key="4">
    <source>
        <dbReference type="EMBL" id="EJT51759.1"/>
    </source>
</evidence>
<dbReference type="GO" id="GO:0070475">
    <property type="term" value="P:rRNA base methylation"/>
    <property type="evidence" value="ECO:0007669"/>
    <property type="project" value="TreeGrafter"/>
</dbReference>
<dbReference type="SUPFAM" id="SSF53335">
    <property type="entry name" value="S-adenosyl-L-methionine-dependent methyltransferases"/>
    <property type="match status" value="1"/>
</dbReference>
<dbReference type="GO" id="GO:0005634">
    <property type="term" value="C:nucleus"/>
    <property type="evidence" value="ECO:0007669"/>
    <property type="project" value="TreeGrafter"/>
</dbReference>
<feature type="region of interest" description="Disordered" evidence="3">
    <location>
        <begin position="374"/>
        <end position="397"/>
    </location>
</feature>
<protein>
    <submittedName>
        <fullName evidence="4">Uncharacterized protein</fullName>
    </submittedName>
</protein>
<dbReference type="GeneID" id="25990502"/>